<feature type="domain" description="DUF7042" evidence="2">
    <location>
        <begin position="4"/>
        <end position="109"/>
    </location>
</feature>
<organism evidence="3 4">
    <name type="scientific">Paralvinella palmiformis</name>
    <dbReference type="NCBI Taxonomy" id="53620"/>
    <lineage>
        <taxon>Eukaryota</taxon>
        <taxon>Metazoa</taxon>
        <taxon>Spiralia</taxon>
        <taxon>Lophotrochozoa</taxon>
        <taxon>Annelida</taxon>
        <taxon>Polychaeta</taxon>
        <taxon>Sedentaria</taxon>
        <taxon>Canalipalpata</taxon>
        <taxon>Terebellida</taxon>
        <taxon>Terebelliformia</taxon>
        <taxon>Alvinellidae</taxon>
        <taxon>Paralvinella</taxon>
    </lineage>
</organism>
<proteinExistence type="predicted"/>
<keyword evidence="4" id="KW-1185">Reference proteome</keyword>
<reference evidence="3" key="1">
    <citation type="journal article" date="2023" name="Mol. Biol. Evol.">
        <title>Third-Generation Sequencing Reveals the Adaptive Role of the Epigenome in Three Deep-Sea Polychaetes.</title>
        <authorList>
            <person name="Perez M."/>
            <person name="Aroh O."/>
            <person name="Sun Y."/>
            <person name="Lan Y."/>
            <person name="Juniper S.K."/>
            <person name="Young C.R."/>
            <person name="Angers B."/>
            <person name="Qian P.Y."/>
        </authorList>
    </citation>
    <scope>NUCLEOTIDE SEQUENCE</scope>
    <source>
        <strain evidence="3">P08H-3</strain>
    </source>
</reference>
<dbReference type="Pfam" id="PF23069">
    <property type="entry name" value="DUF7042"/>
    <property type="match status" value="1"/>
</dbReference>
<evidence type="ECO:0000313" key="3">
    <source>
        <dbReference type="EMBL" id="KAK2144780.1"/>
    </source>
</evidence>
<feature type="region of interest" description="Disordered" evidence="1">
    <location>
        <begin position="125"/>
        <end position="147"/>
    </location>
</feature>
<evidence type="ECO:0000313" key="4">
    <source>
        <dbReference type="Proteomes" id="UP001208570"/>
    </source>
</evidence>
<dbReference type="InterPro" id="IPR055470">
    <property type="entry name" value="DUF7042"/>
</dbReference>
<evidence type="ECO:0000256" key="1">
    <source>
        <dbReference type="SAM" id="MobiDB-lite"/>
    </source>
</evidence>
<protein>
    <recommendedName>
        <fullName evidence="2">DUF7042 domain-containing protein</fullName>
    </recommendedName>
</protein>
<dbReference type="EMBL" id="JAODUP010000731">
    <property type="protein sequence ID" value="KAK2144780.1"/>
    <property type="molecule type" value="Genomic_DNA"/>
</dbReference>
<dbReference type="Proteomes" id="UP001208570">
    <property type="component" value="Unassembled WGS sequence"/>
</dbReference>
<gene>
    <name evidence="3" type="ORF">LSH36_731g00018</name>
</gene>
<dbReference type="AlphaFoldDB" id="A0AAD9J2I7"/>
<accession>A0AAD9J2I7</accession>
<name>A0AAD9J2I7_9ANNE</name>
<evidence type="ECO:0000259" key="2">
    <source>
        <dbReference type="Pfam" id="PF23069"/>
    </source>
</evidence>
<comment type="caution">
    <text evidence="3">The sequence shown here is derived from an EMBL/GenBank/DDBJ whole genome shotgun (WGS) entry which is preliminary data.</text>
</comment>
<sequence>MRRSDCPFHGRLETSVDMADVTSCTSRVLNGCNGSHVMQIHSECVSEQTHNVKLECLSDWNQEGKHYVIAREIVPHGSLEDENRLANCFAFAYEGANLRIETDSECNQGAEHITGKAIKLLVDGHTNPCQKPEQEEESSPRSSKAPYPYPDSHLAHPFVPASEHVAYLEQGNHVTQIDQSSFCCGRHYLPYLLALPPPFWVASIDRIRKKS</sequence>